<dbReference type="GeneID" id="19325988"/>
<organism evidence="1 2">
    <name type="scientific">Phaeoacremonium minimum (strain UCR-PA7)</name>
    <name type="common">Esca disease fungus</name>
    <name type="synonym">Togninia minima</name>
    <dbReference type="NCBI Taxonomy" id="1286976"/>
    <lineage>
        <taxon>Eukaryota</taxon>
        <taxon>Fungi</taxon>
        <taxon>Dikarya</taxon>
        <taxon>Ascomycota</taxon>
        <taxon>Pezizomycotina</taxon>
        <taxon>Sordariomycetes</taxon>
        <taxon>Sordariomycetidae</taxon>
        <taxon>Togniniales</taxon>
        <taxon>Togniniaceae</taxon>
        <taxon>Phaeoacremonium</taxon>
    </lineage>
</organism>
<protein>
    <submittedName>
        <fullName evidence="1">Uncharacterized protein</fullName>
    </submittedName>
</protein>
<dbReference type="Proteomes" id="UP000014074">
    <property type="component" value="Unassembled WGS sequence"/>
</dbReference>
<evidence type="ECO:0000313" key="1">
    <source>
        <dbReference type="EMBL" id="EON99066.1"/>
    </source>
</evidence>
<dbReference type="AlphaFoldDB" id="R8BIC8"/>
<dbReference type="HOGENOM" id="CLU_081916_0_0_1"/>
<proteinExistence type="predicted"/>
<dbReference type="KEGG" id="tmn:UCRPA7_5433"/>
<dbReference type="EMBL" id="KB933181">
    <property type="protein sequence ID" value="EON99066.1"/>
    <property type="molecule type" value="Genomic_DNA"/>
</dbReference>
<accession>R8BIC8</accession>
<gene>
    <name evidence="1" type="ORF">UCRPA7_5433</name>
</gene>
<dbReference type="eggNOG" id="ENOG502SQW6">
    <property type="taxonomic scope" value="Eukaryota"/>
</dbReference>
<dbReference type="RefSeq" id="XP_007916171.1">
    <property type="nucleotide sequence ID" value="XM_007917980.1"/>
</dbReference>
<evidence type="ECO:0000313" key="2">
    <source>
        <dbReference type="Proteomes" id="UP000014074"/>
    </source>
</evidence>
<reference evidence="2" key="1">
    <citation type="journal article" date="2013" name="Genome Announc.">
        <title>Draft genome sequence of the ascomycete Phaeoacremonium aleophilum strain UCR-PA7, a causal agent of the esca disease complex in grapevines.</title>
        <authorList>
            <person name="Blanco-Ulate B."/>
            <person name="Rolshausen P."/>
            <person name="Cantu D."/>
        </authorList>
    </citation>
    <scope>NUCLEOTIDE SEQUENCE [LARGE SCALE GENOMIC DNA]</scope>
    <source>
        <strain evidence="2">UCR-PA7</strain>
    </source>
</reference>
<name>R8BIC8_PHAM7</name>
<keyword evidence="2" id="KW-1185">Reference proteome</keyword>
<dbReference type="OrthoDB" id="4500473at2759"/>
<sequence>MQGLEDLKSWWILPRSMRFKPPALPGDEVDGIGQAKGSICPGHFIPAKSKEWNKILNRSGPLEYPPEMPVDHGEQWDMSWKTRGAHELGLSAKATAPVATAAGLNINADAEGAFTKSVSNYMNFDKLDTYMIQPWDSYIEDSLIDAGIDRYIKDNTSFLGAWEVYMISGIVVARGATVDNEATQNRAVNVGVGAGASGLAEGDLHFKHAEEQQTSMRVGKMSDFVWAIQIARVHKDVGHSRWTWETLWDKKGKGSTFTTEGWPEARQRFERARSECTDDGLAKAAVFGLETGWNLFIVPTSDETETP</sequence>